<feature type="compositionally biased region" description="Basic and acidic residues" evidence="1">
    <location>
        <begin position="98"/>
        <end position="116"/>
    </location>
</feature>
<proteinExistence type="predicted"/>
<evidence type="ECO:0000256" key="1">
    <source>
        <dbReference type="SAM" id="MobiDB-lite"/>
    </source>
</evidence>
<sequence>MPVLPIPEPVPAPLPVPPEPEPEPPAVPLPPAAPDATTGAPPPPPHDTKQEATAINAATVPRRDHTPSPDVSTPACEIRIFASSHERCDGQLRTTNGARRESRRVPQERSSPRASSDRWMRWSPLRMINRTLFAKAFAAIVSPPSAIRGNT</sequence>
<evidence type="ECO:0000313" key="2">
    <source>
        <dbReference type="EMBL" id="VVD30047.1"/>
    </source>
</evidence>
<feature type="region of interest" description="Disordered" evidence="1">
    <location>
        <begin position="1"/>
        <end position="74"/>
    </location>
</feature>
<accession>A0A5Q4Z808</accession>
<reference evidence="2 3" key="1">
    <citation type="submission" date="2019-08" db="EMBL/GenBank/DDBJ databases">
        <authorList>
            <person name="Herpell B J."/>
        </authorList>
    </citation>
    <scope>NUCLEOTIDE SEQUENCE [LARGE SCALE GENOMIC DNA]</scope>
    <source>
        <strain evidence="3">Msb3</strain>
    </source>
</reference>
<dbReference type="Proteomes" id="UP000325811">
    <property type="component" value="Chromosome I"/>
</dbReference>
<organism evidence="2 3">
    <name type="scientific">Paraburkholderia dioscoreae</name>
    <dbReference type="NCBI Taxonomy" id="2604047"/>
    <lineage>
        <taxon>Bacteria</taxon>
        <taxon>Pseudomonadati</taxon>
        <taxon>Pseudomonadota</taxon>
        <taxon>Betaproteobacteria</taxon>
        <taxon>Burkholderiales</taxon>
        <taxon>Burkholderiaceae</taxon>
        <taxon>Paraburkholderia</taxon>
    </lineage>
</organism>
<feature type="region of interest" description="Disordered" evidence="1">
    <location>
        <begin position="87"/>
        <end position="116"/>
    </location>
</feature>
<gene>
    <name evidence="2" type="ORF">PDMSB3_3591</name>
</gene>
<evidence type="ECO:0000313" key="3">
    <source>
        <dbReference type="Proteomes" id="UP000325811"/>
    </source>
</evidence>
<dbReference type="EMBL" id="LR699553">
    <property type="protein sequence ID" value="VVD30047.1"/>
    <property type="molecule type" value="Genomic_DNA"/>
</dbReference>
<dbReference type="AlphaFoldDB" id="A0A5Q4Z808"/>
<feature type="compositionally biased region" description="Pro residues" evidence="1">
    <location>
        <begin position="1"/>
        <end position="33"/>
    </location>
</feature>
<keyword evidence="3" id="KW-1185">Reference proteome</keyword>
<dbReference type="KEGG" id="pdio:PDMSB3_3591"/>
<name>A0A5Q4Z808_9BURK</name>
<protein>
    <submittedName>
        <fullName evidence="2">Uncharacterized protein</fullName>
    </submittedName>
</protein>